<feature type="transmembrane region" description="Helical" evidence="6">
    <location>
        <begin position="103"/>
        <end position="121"/>
    </location>
</feature>
<dbReference type="InterPro" id="IPR036259">
    <property type="entry name" value="MFS_trans_sf"/>
</dbReference>
<dbReference type="Proteomes" id="UP001157946">
    <property type="component" value="Unassembled WGS sequence"/>
</dbReference>
<protein>
    <submittedName>
        <fullName evidence="8">Predicted arabinose efflux permease, MFS family</fullName>
    </submittedName>
</protein>
<evidence type="ECO:0000259" key="7">
    <source>
        <dbReference type="PROSITE" id="PS50850"/>
    </source>
</evidence>
<dbReference type="EMBL" id="FXTU01000001">
    <property type="protein sequence ID" value="SMP04998.1"/>
    <property type="molecule type" value="Genomic_DNA"/>
</dbReference>
<dbReference type="CDD" id="cd17489">
    <property type="entry name" value="MFS_YfcJ_like"/>
    <property type="match status" value="1"/>
</dbReference>
<evidence type="ECO:0000313" key="8">
    <source>
        <dbReference type="EMBL" id="SMP04998.1"/>
    </source>
</evidence>
<feature type="transmembrane region" description="Helical" evidence="6">
    <location>
        <begin position="331"/>
        <end position="355"/>
    </location>
</feature>
<keyword evidence="4 6" id="KW-1133">Transmembrane helix</keyword>
<feature type="domain" description="Major facilitator superfamily (MFS) profile" evidence="7">
    <location>
        <begin position="8"/>
        <end position="384"/>
    </location>
</feature>
<evidence type="ECO:0000256" key="4">
    <source>
        <dbReference type="ARBA" id="ARBA00022989"/>
    </source>
</evidence>
<dbReference type="PANTHER" id="PTHR23531">
    <property type="entry name" value="QUINOLENE RESISTANCE PROTEIN NORA"/>
    <property type="match status" value="1"/>
</dbReference>
<evidence type="ECO:0000313" key="9">
    <source>
        <dbReference type="Proteomes" id="UP001157946"/>
    </source>
</evidence>
<accession>A0AA45WJX1</accession>
<keyword evidence="3 6" id="KW-0812">Transmembrane</keyword>
<feature type="transmembrane region" description="Helical" evidence="6">
    <location>
        <begin position="133"/>
        <end position="154"/>
    </location>
</feature>
<evidence type="ECO:0000256" key="2">
    <source>
        <dbReference type="ARBA" id="ARBA00022448"/>
    </source>
</evidence>
<proteinExistence type="predicted"/>
<dbReference type="Pfam" id="PF07690">
    <property type="entry name" value="MFS_1"/>
    <property type="match status" value="1"/>
</dbReference>
<dbReference type="Gene3D" id="1.20.1250.20">
    <property type="entry name" value="MFS general substrate transporter like domains"/>
    <property type="match status" value="1"/>
</dbReference>
<dbReference type="RefSeq" id="WP_284723934.1">
    <property type="nucleotide sequence ID" value="NZ_FXTU01000001.1"/>
</dbReference>
<keyword evidence="5 6" id="KW-0472">Membrane</keyword>
<feature type="transmembrane region" description="Helical" evidence="6">
    <location>
        <begin position="208"/>
        <end position="229"/>
    </location>
</feature>
<dbReference type="SUPFAM" id="SSF103473">
    <property type="entry name" value="MFS general substrate transporter"/>
    <property type="match status" value="1"/>
</dbReference>
<name>A0AA45WJX1_9BACL</name>
<gene>
    <name evidence="8" type="ORF">SAMN06265361_101595</name>
</gene>
<organism evidence="8 9">
    <name type="scientific">Laceyella tengchongensis</name>
    <dbReference type="NCBI Taxonomy" id="574699"/>
    <lineage>
        <taxon>Bacteria</taxon>
        <taxon>Bacillati</taxon>
        <taxon>Bacillota</taxon>
        <taxon>Bacilli</taxon>
        <taxon>Bacillales</taxon>
        <taxon>Thermoactinomycetaceae</taxon>
        <taxon>Laceyella</taxon>
    </lineage>
</organism>
<feature type="transmembrane region" description="Helical" evidence="6">
    <location>
        <begin position="296"/>
        <end position="319"/>
    </location>
</feature>
<dbReference type="GO" id="GO:0005886">
    <property type="term" value="C:plasma membrane"/>
    <property type="evidence" value="ECO:0007669"/>
    <property type="project" value="UniProtKB-SubCell"/>
</dbReference>
<comment type="subcellular location">
    <subcellularLocation>
        <location evidence="1">Cell membrane</location>
        <topology evidence="1">Multi-pass membrane protein</topology>
    </subcellularLocation>
</comment>
<comment type="caution">
    <text evidence="8">The sequence shown here is derived from an EMBL/GenBank/DDBJ whole genome shotgun (WGS) entry which is preliminary data.</text>
</comment>
<dbReference type="AlphaFoldDB" id="A0AA45WJX1"/>
<feature type="transmembrane region" description="Helical" evidence="6">
    <location>
        <begin position="74"/>
        <end position="97"/>
    </location>
</feature>
<feature type="transmembrane region" description="Helical" evidence="6">
    <location>
        <begin position="241"/>
        <end position="260"/>
    </location>
</feature>
<feature type="transmembrane region" description="Helical" evidence="6">
    <location>
        <begin position="160"/>
        <end position="179"/>
    </location>
</feature>
<keyword evidence="9" id="KW-1185">Reference proteome</keyword>
<sequence length="396" mass="42985">MRLWTKDFILICLANFFLFGGFFVLLSTLPVYAVDELHAQEQQVGLVIGIFTMASVLMRPYGGLLVDQLDRKTILVWTIGLYLASTIGYFAAMSFILLLAIRLLHGGAFGMATTALGAAVNDIIPPAKRGEGLGYFGTSNMLAMVVGPAFGFWVVQSLSYTWLFLFCGLFVLISLLLIMRVKFPKKANPAPAMRIRLTDWGKMIERKAFAYSMPIIGFAMVFGGIVSFISLYAAELGDADMAGGFYFFYALALVVARLLSGRLFDRKGPDSVVYPSIACYIIGLICMAMAEDQALFYTAGAFIGAGYGSIQPCLQAMVISKVSAARRGAATATFFIAADVGIGVGSFLLGMIAAWLGYRGMFLFVLFFVAVSALLYWKARRAETGSGHPDVTRLSA</sequence>
<feature type="transmembrane region" description="Helical" evidence="6">
    <location>
        <begin position="272"/>
        <end position="290"/>
    </location>
</feature>
<dbReference type="InterPro" id="IPR052714">
    <property type="entry name" value="MFS_Exporter"/>
</dbReference>
<evidence type="ECO:0000256" key="3">
    <source>
        <dbReference type="ARBA" id="ARBA00022692"/>
    </source>
</evidence>
<reference evidence="8" key="1">
    <citation type="submission" date="2017-05" db="EMBL/GenBank/DDBJ databases">
        <authorList>
            <person name="Varghese N."/>
            <person name="Submissions S."/>
        </authorList>
    </citation>
    <scope>NUCLEOTIDE SEQUENCE</scope>
    <source>
        <strain evidence="8">DSM 45262</strain>
    </source>
</reference>
<dbReference type="InterPro" id="IPR011701">
    <property type="entry name" value="MFS"/>
</dbReference>
<feature type="transmembrane region" description="Helical" evidence="6">
    <location>
        <begin position="361"/>
        <end position="377"/>
    </location>
</feature>
<dbReference type="GO" id="GO:0022857">
    <property type="term" value="F:transmembrane transporter activity"/>
    <property type="evidence" value="ECO:0007669"/>
    <property type="project" value="InterPro"/>
</dbReference>
<feature type="transmembrane region" description="Helical" evidence="6">
    <location>
        <begin position="44"/>
        <end position="62"/>
    </location>
</feature>
<dbReference type="PROSITE" id="PS50850">
    <property type="entry name" value="MFS"/>
    <property type="match status" value="1"/>
</dbReference>
<evidence type="ECO:0000256" key="1">
    <source>
        <dbReference type="ARBA" id="ARBA00004651"/>
    </source>
</evidence>
<evidence type="ECO:0000256" key="5">
    <source>
        <dbReference type="ARBA" id="ARBA00023136"/>
    </source>
</evidence>
<keyword evidence="2" id="KW-0813">Transport</keyword>
<dbReference type="InterPro" id="IPR020846">
    <property type="entry name" value="MFS_dom"/>
</dbReference>
<dbReference type="PANTHER" id="PTHR23531:SF2">
    <property type="entry name" value="PERMEASE"/>
    <property type="match status" value="1"/>
</dbReference>
<evidence type="ECO:0000256" key="6">
    <source>
        <dbReference type="SAM" id="Phobius"/>
    </source>
</evidence>
<feature type="transmembrane region" description="Helical" evidence="6">
    <location>
        <begin position="7"/>
        <end position="32"/>
    </location>
</feature>